<comment type="caution">
    <text evidence="1">The sequence shown here is derived from an EMBL/GenBank/DDBJ whole genome shotgun (WGS) entry which is preliminary data.</text>
</comment>
<proteinExistence type="predicted"/>
<name>A0ABS7SYQ9_9FIRM</name>
<evidence type="ECO:0000313" key="2">
    <source>
        <dbReference type="Proteomes" id="UP000734271"/>
    </source>
</evidence>
<dbReference type="Proteomes" id="UP000734271">
    <property type="component" value="Unassembled WGS sequence"/>
</dbReference>
<accession>A0ABS7SYQ9</accession>
<protein>
    <submittedName>
        <fullName evidence="1">Uncharacterized protein</fullName>
    </submittedName>
</protein>
<sequence>MRYVYARKSRHFNGDAYLKKGFVMASRNQDLDGSKYYDLLVYDKKLKDEEVKEWGFEYIGEFTE</sequence>
<organism evidence="1 2">
    <name type="scientific">Anaerococcus murdochii</name>
    <dbReference type="NCBI Taxonomy" id="411577"/>
    <lineage>
        <taxon>Bacteria</taxon>
        <taxon>Bacillati</taxon>
        <taxon>Bacillota</taxon>
        <taxon>Tissierellia</taxon>
        <taxon>Tissierellales</taxon>
        <taxon>Peptoniphilaceae</taxon>
        <taxon>Anaerococcus</taxon>
    </lineage>
</organism>
<dbReference type="EMBL" id="JAIPME010000002">
    <property type="protein sequence ID" value="MBZ2386668.1"/>
    <property type="molecule type" value="Genomic_DNA"/>
</dbReference>
<evidence type="ECO:0000313" key="1">
    <source>
        <dbReference type="EMBL" id="MBZ2386668.1"/>
    </source>
</evidence>
<reference evidence="1 2" key="1">
    <citation type="submission" date="2021-08" db="EMBL/GenBank/DDBJ databases">
        <title>FDA dAtabase for Regulatory Grade micrObial Sequences (FDA-ARGOS): Supporting development and validation of Infectious Disease Dx tests.</title>
        <authorList>
            <person name="Sproer C."/>
            <person name="Gronow S."/>
            <person name="Severitt S."/>
            <person name="Schroder I."/>
            <person name="Tallon L."/>
            <person name="Sadzewicz L."/>
            <person name="Zhao X."/>
            <person name="Boylan J."/>
            <person name="Ott S."/>
            <person name="Bowen H."/>
            <person name="Vavikolanu K."/>
            <person name="Hazen T."/>
            <person name="Aluvathingal J."/>
            <person name="Nadendla S."/>
            <person name="Lowell S."/>
            <person name="Myers T."/>
            <person name="Yan Y."/>
            <person name="Sichtig H."/>
        </authorList>
    </citation>
    <scope>NUCLEOTIDE SEQUENCE [LARGE SCALE GENOMIC DNA]</scope>
    <source>
        <strain evidence="1 2">FDAARGOS_1460</strain>
    </source>
</reference>
<dbReference type="RefSeq" id="WP_223418972.1">
    <property type="nucleotide sequence ID" value="NZ_JAIPME010000002.1"/>
</dbReference>
<gene>
    <name evidence="1" type="ORF">K8P03_05065</name>
</gene>
<keyword evidence="2" id="KW-1185">Reference proteome</keyword>